<dbReference type="Gene3D" id="2.50.20.10">
    <property type="entry name" value="Lipoprotein localisation LolA/LolB/LppX"/>
    <property type="match status" value="1"/>
</dbReference>
<dbReference type="RefSeq" id="WP_283934532.1">
    <property type="nucleotide sequence ID" value="NZ_CP126101.1"/>
</dbReference>
<gene>
    <name evidence="2" type="ORF">QNH24_10330</name>
</gene>
<dbReference type="InterPro" id="IPR029046">
    <property type="entry name" value="LolA/LolB/LppX"/>
</dbReference>
<proteinExistence type="predicted"/>
<dbReference type="Pfam" id="PF03888">
    <property type="entry name" value="MucB_RseB"/>
    <property type="match status" value="1"/>
</dbReference>
<dbReference type="PROSITE" id="PS51257">
    <property type="entry name" value="PROKAR_LIPOPROTEIN"/>
    <property type="match status" value="1"/>
</dbReference>
<dbReference type="Proteomes" id="UP001178322">
    <property type="component" value="Chromosome"/>
</dbReference>
<dbReference type="EMBL" id="CP126101">
    <property type="protein sequence ID" value="WHY53604.1"/>
    <property type="molecule type" value="Genomic_DNA"/>
</dbReference>
<organism evidence="2 3">
    <name type="scientific">Lysinibacillus pakistanensis</name>
    <dbReference type="NCBI Taxonomy" id="759811"/>
    <lineage>
        <taxon>Bacteria</taxon>
        <taxon>Bacillati</taxon>
        <taxon>Bacillota</taxon>
        <taxon>Bacilli</taxon>
        <taxon>Bacillales</taxon>
        <taxon>Bacillaceae</taxon>
        <taxon>Lysinibacillus</taxon>
    </lineage>
</organism>
<protein>
    <submittedName>
        <fullName evidence="2">Sigma-E factor regulatory protein RseB domain-containing protein</fullName>
    </submittedName>
</protein>
<dbReference type="InterPro" id="IPR052944">
    <property type="entry name" value="Sporulation_related"/>
</dbReference>
<dbReference type="PANTHER" id="PTHR37507:SF2">
    <property type="entry name" value="SPORULATION PROTEIN YDCC"/>
    <property type="match status" value="1"/>
</dbReference>
<reference evidence="2" key="1">
    <citation type="submission" date="2023-05" db="EMBL/GenBank/DDBJ databases">
        <title>Comparative genomics of Bacillaceae isolates and their secondary metabolite potential.</title>
        <authorList>
            <person name="Song L."/>
            <person name="Nielsen L.J."/>
            <person name="Mohite O."/>
            <person name="Xu X."/>
            <person name="Weber T."/>
            <person name="Kovacs A.T."/>
        </authorList>
    </citation>
    <scope>NUCLEOTIDE SEQUENCE</scope>
    <source>
        <strain evidence="2">LY1</strain>
    </source>
</reference>
<sequence>MNWKKTLRAAGLVAALTFSLVGCNTEASYSPQEIIDQALQETKEPLTYYGEFTMDMGEAGGTAHVKEWSKDGKRRIDMTTENGEHVISVNNGSEIMMYDVVEKTAQKMKYKEGDLDGLQSPRDQAELLFNMVKDTHDVKIDGEEKIAGRDTYKVVAKVKKEDTLTGDMEVWIDKKTWLTLKTVTNSAGSKLTVEYTKIDVNAKIDDTQFTVDVPDDVEIEEITTQEPEAVTLDVVKEQLGEFLMIPEENGIALTTIQDMKVEERPEFSFDYQKDEQPAFSVSVFKMTESYTEFGGPQDEKPIEVREQQGTYMELGEFLTISWQENGYQYNIIRENPELSKEDLVAYANQMTINK</sequence>
<dbReference type="InterPro" id="IPR033434">
    <property type="entry name" value="MucB/RseB_N"/>
</dbReference>
<feature type="domain" description="MucB/RseB N-terminal" evidence="1">
    <location>
        <begin position="38"/>
        <end position="209"/>
    </location>
</feature>
<dbReference type="AlphaFoldDB" id="A0AAX3X0W8"/>
<evidence type="ECO:0000313" key="2">
    <source>
        <dbReference type="EMBL" id="WHY53604.1"/>
    </source>
</evidence>
<accession>A0AAX3X0W8</accession>
<evidence type="ECO:0000313" key="3">
    <source>
        <dbReference type="Proteomes" id="UP001178322"/>
    </source>
</evidence>
<dbReference type="SUPFAM" id="SSF89392">
    <property type="entry name" value="Prokaryotic lipoproteins and lipoprotein localization factors"/>
    <property type="match status" value="1"/>
</dbReference>
<evidence type="ECO:0000259" key="1">
    <source>
        <dbReference type="Pfam" id="PF03888"/>
    </source>
</evidence>
<name>A0AAX3X0W8_9BACI</name>
<dbReference type="PANTHER" id="PTHR37507">
    <property type="entry name" value="SPORULATION PROTEIN YDCC"/>
    <property type="match status" value="1"/>
</dbReference>